<dbReference type="Gene3D" id="3.20.20.70">
    <property type="entry name" value="Aldolase class I"/>
    <property type="match status" value="1"/>
</dbReference>
<evidence type="ECO:0000313" key="4">
    <source>
        <dbReference type="EMBL" id="MEQ2467235.1"/>
    </source>
</evidence>
<dbReference type="PANTHER" id="PTHR42880:SF1">
    <property type="entry name" value="ISOPROPYLMALATE_HOMOCITRATE_CITRAMALATE SYNTHASE FAMILY PROTEIN"/>
    <property type="match status" value="1"/>
</dbReference>
<evidence type="ECO:0000256" key="2">
    <source>
        <dbReference type="RuleBase" id="RU003523"/>
    </source>
</evidence>
<dbReference type="GO" id="GO:0004410">
    <property type="term" value="F:homocitrate synthase activity"/>
    <property type="evidence" value="ECO:0007669"/>
    <property type="project" value="UniProtKB-EC"/>
</dbReference>
<dbReference type="Pfam" id="PF22617">
    <property type="entry name" value="HCS_D2"/>
    <property type="match status" value="1"/>
</dbReference>
<reference evidence="4 5" key="1">
    <citation type="submission" date="2024-03" db="EMBL/GenBank/DDBJ databases">
        <title>Human intestinal bacterial collection.</title>
        <authorList>
            <person name="Pauvert C."/>
            <person name="Hitch T.C.A."/>
            <person name="Clavel T."/>
        </authorList>
    </citation>
    <scope>NUCLEOTIDE SEQUENCE [LARGE SCALE GENOMIC DNA]</scope>
    <source>
        <strain evidence="4 5">CLA-SR-H024</strain>
    </source>
</reference>
<organism evidence="4 5">
    <name type="scientific">Niallia hominis</name>
    <dbReference type="NCBI Taxonomy" id="3133173"/>
    <lineage>
        <taxon>Bacteria</taxon>
        <taxon>Bacillati</taxon>
        <taxon>Bacillota</taxon>
        <taxon>Bacilli</taxon>
        <taxon>Bacillales</taxon>
        <taxon>Bacillaceae</taxon>
        <taxon>Niallia</taxon>
    </lineage>
</organism>
<dbReference type="Gene3D" id="1.10.238.260">
    <property type="match status" value="1"/>
</dbReference>
<dbReference type="PROSITE" id="PS00816">
    <property type="entry name" value="AIPM_HOMOCIT_SYNTH_2"/>
    <property type="match status" value="1"/>
</dbReference>
<dbReference type="PROSITE" id="PS00815">
    <property type="entry name" value="AIPM_HOMOCIT_SYNTH_1"/>
    <property type="match status" value="1"/>
</dbReference>
<evidence type="ECO:0000313" key="5">
    <source>
        <dbReference type="Proteomes" id="UP001465426"/>
    </source>
</evidence>
<sequence>MNIQFCDTTLRDGEQTAGVVFTAYEKQMIATLLADAGIEQAEVGIPAMGVEEQKVIHSLVEMQLPIQLITWNRAVKADIDASIQTGVNWVHISIPTSEIMMKHKLKRNKEEIALQIQRVVAYAQSFNLHVSVGFEDASRSSLSFLMELIHLLYQNGVKRFRYADTVSALYPYTAERNIKELVRNCPEDIELEIHCHNDFGLATANTLAAIQAGAKWASTTVGGIGERAGNAAFEEVAMAWKHLYNGKINVDTTYFHSLSDMVFQSSGRQIPEAKPIVGSKVFTHESGIHVDGLLKYSKTYQTFDPMEVGQNHHFVLGKHSGLKAIYYFLEQEGIQLETGKAQVLLDYVRSNMNETKKTMEIAELKSVIFQLDK</sequence>
<dbReference type="EC" id="2.3.3.14" evidence="4"/>
<gene>
    <name evidence="4" type="primary">nifV</name>
    <name evidence="4" type="ORF">WMO63_16385</name>
</gene>
<dbReference type="PROSITE" id="PS50991">
    <property type="entry name" value="PYR_CT"/>
    <property type="match status" value="1"/>
</dbReference>
<accession>A0ABV1F1I4</accession>
<keyword evidence="4" id="KW-0012">Acyltransferase</keyword>
<dbReference type="InterPro" id="IPR013477">
    <property type="entry name" value="NifV/FrbC"/>
</dbReference>
<protein>
    <submittedName>
        <fullName evidence="4">Homocitrate synthase</fullName>
        <ecNumber evidence="4">2.3.3.14</ecNumber>
    </submittedName>
</protein>
<comment type="caution">
    <text evidence="4">The sequence shown here is derived from an EMBL/GenBank/DDBJ whole genome shotgun (WGS) entry which is preliminary data.</text>
</comment>
<dbReference type="InterPro" id="IPR013785">
    <property type="entry name" value="Aldolase_TIM"/>
</dbReference>
<dbReference type="InterPro" id="IPR002034">
    <property type="entry name" value="AIPM/Hcit_synth_CS"/>
</dbReference>
<dbReference type="InterPro" id="IPR000891">
    <property type="entry name" value="PYR_CT"/>
</dbReference>
<comment type="similarity">
    <text evidence="2">Belongs to the alpha-IPM synthase/homocitrate synthase family.</text>
</comment>
<dbReference type="Proteomes" id="UP001465426">
    <property type="component" value="Unassembled WGS sequence"/>
</dbReference>
<dbReference type="PANTHER" id="PTHR42880">
    <property type="entry name" value="HOMOCITRATE SYNTHASE"/>
    <property type="match status" value="1"/>
</dbReference>
<keyword evidence="1 2" id="KW-0808">Transferase</keyword>
<proteinExistence type="inferred from homology"/>
<dbReference type="InterPro" id="IPR054691">
    <property type="entry name" value="LeuA/HCS_post-cat"/>
</dbReference>
<evidence type="ECO:0000259" key="3">
    <source>
        <dbReference type="PROSITE" id="PS50991"/>
    </source>
</evidence>
<feature type="domain" description="Pyruvate carboxyltransferase" evidence="3">
    <location>
        <begin position="3"/>
        <end position="256"/>
    </location>
</feature>
<dbReference type="RefSeq" id="WP_251628767.1">
    <property type="nucleotide sequence ID" value="NZ_JBBMFN010000046.1"/>
</dbReference>
<dbReference type="CDD" id="cd07939">
    <property type="entry name" value="DRE_TIM_NifV"/>
    <property type="match status" value="1"/>
</dbReference>
<keyword evidence="5" id="KW-1185">Reference proteome</keyword>
<dbReference type="SUPFAM" id="SSF51569">
    <property type="entry name" value="Aldolase"/>
    <property type="match status" value="1"/>
</dbReference>
<dbReference type="Pfam" id="PF00682">
    <property type="entry name" value="HMGL-like"/>
    <property type="match status" value="1"/>
</dbReference>
<dbReference type="NCBIfam" id="TIGR02660">
    <property type="entry name" value="nifV_homocitr"/>
    <property type="match status" value="1"/>
</dbReference>
<name>A0ABV1F1I4_9BACI</name>
<evidence type="ECO:0000256" key="1">
    <source>
        <dbReference type="ARBA" id="ARBA00022679"/>
    </source>
</evidence>
<dbReference type="EMBL" id="JBBMFN010000046">
    <property type="protein sequence ID" value="MEQ2467235.1"/>
    <property type="molecule type" value="Genomic_DNA"/>
</dbReference>